<dbReference type="SUPFAM" id="SSF56112">
    <property type="entry name" value="Protein kinase-like (PK-like)"/>
    <property type="match status" value="1"/>
</dbReference>
<keyword evidence="1" id="KW-0594">Phospholipid biosynthesis</keyword>
<evidence type="ECO:0000313" key="5">
    <source>
        <dbReference type="WBParaSite" id="Csp11.Scaffold630.g21946.t1"/>
    </source>
</evidence>
<evidence type="ECO:0000256" key="3">
    <source>
        <dbReference type="ARBA" id="ARBA00038211"/>
    </source>
</evidence>
<dbReference type="eggNOG" id="KOG2686">
    <property type="taxonomic scope" value="Eukaryota"/>
</dbReference>
<dbReference type="Pfam" id="PF01633">
    <property type="entry name" value="Choline_kinase"/>
    <property type="match status" value="1"/>
</dbReference>
<dbReference type="InterPro" id="IPR011009">
    <property type="entry name" value="Kinase-like_dom_sf"/>
</dbReference>
<keyword evidence="1" id="KW-0443">Lipid metabolism</keyword>
<sequence>MEKWTNEIFEDTVVFCHNDLTSANILELNSNDEIMLIDWEFASYNCRGYDLAMFLSETAIARGIVTAQINEKLTENHPNLRGFCEAYVDSDNKIRNRSNTRRRSQILTLIKEVEFFWPITHLFWACFLMKLSLIKYEGNVDLSIRGRDRFAVYFHLKPRSQRIYEELRGSELRGG</sequence>
<reference evidence="5" key="1">
    <citation type="submission" date="2016-11" db="UniProtKB">
        <authorList>
            <consortium name="WormBaseParasite"/>
        </authorList>
    </citation>
    <scope>IDENTIFICATION</scope>
</reference>
<comment type="similarity">
    <text evidence="3">Belongs to the choline/ethanolamine kinase family.</text>
</comment>
<keyword evidence="1" id="KW-0444">Lipid biosynthesis</keyword>
<dbReference type="PANTHER" id="PTHR22603">
    <property type="entry name" value="CHOLINE/ETHANOALAMINE KINASE"/>
    <property type="match status" value="1"/>
</dbReference>
<evidence type="ECO:0000256" key="1">
    <source>
        <dbReference type="ARBA" id="ARBA00023209"/>
    </source>
</evidence>
<dbReference type="STRING" id="1561998.A0A1I7V393"/>
<evidence type="ECO:0000313" key="4">
    <source>
        <dbReference type="Proteomes" id="UP000095282"/>
    </source>
</evidence>
<dbReference type="GO" id="GO:0004305">
    <property type="term" value="F:ethanolamine kinase activity"/>
    <property type="evidence" value="ECO:0007669"/>
    <property type="project" value="TreeGrafter"/>
</dbReference>
<name>A0A1I7V393_9PELO</name>
<protein>
    <submittedName>
        <fullName evidence="5">APH domain-containing protein</fullName>
    </submittedName>
</protein>
<proteinExistence type="inferred from homology"/>
<dbReference type="Gene3D" id="3.90.1200.10">
    <property type="match status" value="1"/>
</dbReference>
<dbReference type="WBParaSite" id="Csp11.Scaffold630.g21946.t1">
    <property type="protein sequence ID" value="Csp11.Scaffold630.g21946.t1"/>
    <property type="gene ID" value="Csp11.Scaffold630.g21946"/>
</dbReference>
<dbReference type="GO" id="GO:0006646">
    <property type="term" value="P:phosphatidylethanolamine biosynthetic process"/>
    <property type="evidence" value="ECO:0007669"/>
    <property type="project" value="TreeGrafter"/>
</dbReference>
<evidence type="ECO:0000256" key="2">
    <source>
        <dbReference type="ARBA" id="ARBA00023264"/>
    </source>
</evidence>
<dbReference type="AlphaFoldDB" id="A0A1I7V393"/>
<dbReference type="Proteomes" id="UP000095282">
    <property type="component" value="Unplaced"/>
</dbReference>
<keyword evidence="2" id="KW-1208">Phospholipid metabolism</keyword>
<accession>A0A1I7V393</accession>
<dbReference type="GO" id="GO:0004103">
    <property type="term" value="F:choline kinase activity"/>
    <property type="evidence" value="ECO:0007669"/>
    <property type="project" value="TreeGrafter"/>
</dbReference>
<dbReference type="PANTHER" id="PTHR22603:SF93">
    <property type="entry name" value="RE24176P"/>
    <property type="match status" value="1"/>
</dbReference>
<dbReference type="GO" id="GO:0005737">
    <property type="term" value="C:cytoplasm"/>
    <property type="evidence" value="ECO:0007669"/>
    <property type="project" value="TreeGrafter"/>
</dbReference>
<keyword evidence="4" id="KW-1185">Reference proteome</keyword>
<organism evidence="4 5">
    <name type="scientific">Caenorhabditis tropicalis</name>
    <dbReference type="NCBI Taxonomy" id="1561998"/>
    <lineage>
        <taxon>Eukaryota</taxon>
        <taxon>Metazoa</taxon>
        <taxon>Ecdysozoa</taxon>
        <taxon>Nematoda</taxon>
        <taxon>Chromadorea</taxon>
        <taxon>Rhabditida</taxon>
        <taxon>Rhabditina</taxon>
        <taxon>Rhabditomorpha</taxon>
        <taxon>Rhabditoidea</taxon>
        <taxon>Rhabditidae</taxon>
        <taxon>Peloderinae</taxon>
        <taxon>Caenorhabditis</taxon>
    </lineage>
</organism>